<evidence type="ECO:0000256" key="6">
    <source>
        <dbReference type="ARBA" id="ARBA00023316"/>
    </source>
</evidence>
<evidence type="ECO:0000256" key="3">
    <source>
        <dbReference type="ARBA" id="ARBA00022679"/>
    </source>
</evidence>
<evidence type="ECO:0000256" key="7">
    <source>
        <dbReference type="PROSITE-ProRule" id="PRU01373"/>
    </source>
</evidence>
<dbReference type="UniPathway" id="UPA00219"/>
<feature type="active site" description="Proton donor/acceptor" evidence="7">
    <location>
        <position position="169"/>
    </location>
</feature>
<dbReference type="PANTHER" id="PTHR41533:SF2">
    <property type="entry name" value="BLR7131 PROTEIN"/>
    <property type="match status" value="1"/>
</dbReference>
<evidence type="ECO:0000313" key="10">
    <source>
        <dbReference type="Proteomes" id="UP000015347"/>
    </source>
</evidence>
<evidence type="ECO:0000256" key="2">
    <source>
        <dbReference type="ARBA" id="ARBA00005992"/>
    </source>
</evidence>
<feature type="domain" description="L,D-TPase catalytic" evidence="8">
    <location>
        <begin position="40"/>
        <end position="231"/>
    </location>
</feature>
<organism evidence="9 10">
    <name type="scientific">Salipiger mucosus DSM 16094</name>
    <dbReference type="NCBI Taxonomy" id="1123237"/>
    <lineage>
        <taxon>Bacteria</taxon>
        <taxon>Pseudomonadati</taxon>
        <taxon>Pseudomonadota</taxon>
        <taxon>Alphaproteobacteria</taxon>
        <taxon>Rhodobacterales</taxon>
        <taxon>Roseobacteraceae</taxon>
        <taxon>Salipiger</taxon>
    </lineage>
</organism>
<comment type="pathway">
    <text evidence="1 7">Cell wall biogenesis; peptidoglycan biosynthesis.</text>
</comment>
<dbReference type="CDD" id="cd16913">
    <property type="entry name" value="YkuD_like"/>
    <property type="match status" value="1"/>
</dbReference>
<keyword evidence="3" id="KW-0808">Transferase</keyword>
<name>S9S196_9RHOB</name>
<comment type="caution">
    <text evidence="9">The sequence shown here is derived from an EMBL/GenBank/DDBJ whole genome shotgun (WGS) entry which is preliminary data.</text>
</comment>
<dbReference type="STRING" id="1123237.Salmuc_01760"/>
<dbReference type="GO" id="GO:0009252">
    <property type="term" value="P:peptidoglycan biosynthetic process"/>
    <property type="evidence" value="ECO:0007669"/>
    <property type="project" value="UniProtKB-UniPathway"/>
</dbReference>
<evidence type="ECO:0000256" key="1">
    <source>
        <dbReference type="ARBA" id="ARBA00004752"/>
    </source>
</evidence>
<keyword evidence="10" id="KW-1185">Reference proteome</keyword>
<keyword evidence="6 7" id="KW-0961">Cell wall biogenesis/degradation</keyword>
<dbReference type="GO" id="GO:0004180">
    <property type="term" value="F:carboxypeptidase activity"/>
    <property type="evidence" value="ECO:0007669"/>
    <property type="project" value="UniProtKB-ARBA"/>
</dbReference>
<dbReference type="InterPro" id="IPR038063">
    <property type="entry name" value="Transpep_catalytic_dom"/>
</dbReference>
<dbReference type="EMBL" id="APVH01000013">
    <property type="protein sequence ID" value="EPX83985.1"/>
    <property type="molecule type" value="Genomic_DNA"/>
</dbReference>
<evidence type="ECO:0000313" key="9">
    <source>
        <dbReference type="EMBL" id="EPX83985.1"/>
    </source>
</evidence>
<evidence type="ECO:0000256" key="5">
    <source>
        <dbReference type="ARBA" id="ARBA00022984"/>
    </source>
</evidence>
<dbReference type="HOGENOM" id="CLU_020360_0_0_5"/>
<proteinExistence type="inferred from homology"/>
<dbReference type="Proteomes" id="UP000015347">
    <property type="component" value="Unassembled WGS sequence"/>
</dbReference>
<feature type="active site" description="Nucleophile" evidence="7">
    <location>
        <position position="189"/>
    </location>
</feature>
<dbReference type="SUPFAM" id="SSF141523">
    <property type="entry name" value="L,D-transpeptidase catalytic domain-like"/>
    <property type="match status" value="1"/>
</dbReference>
<sequence>MISEFISKARPMVDACSRAASAIDLSVDQLGDLAFRDTGKFVLVNIAAGSLVAYENGIPVMEMDAIVGKPEHETPEFDTEITSVRLNPTWTVPWSIVREEDWLERLETDPDFFRRNRFEIRDGDGDLMSLDEAAADPHRVRKFIQAPGRYNALGKFRFNIGSSQAIYLHDTRNRENFYDGSPITLSHGCVRIEKPLSFAAWLLERSESEITAMTRDGWTRDISLGTDVPIIMDYFTAWPNSAGELMIYDDIYDKEKPACRRPEEKS</sequence>
<keyword evidence="4 7" id="KW-0133">Cell shape</keyword>
<reference evidence="10" key="1">
    <citation type="journal article" date="2014" name="Stand. Genomic Sci.">
        <title>Genome sequence of the exopolysaccharide-producing Salipiger mucosus type strain (DSM 16094(T)), a moderately halophilic member of the Roseobacter clade.</title>
        <authorList>
            <person name="Riedel T."/>
            <person name="Spring S."/>
            <person name="Fiebig A."/>
            <person name="Petersen J."/>
            <person name="Kyrpides N.C."/>
            <person name="Goker M."/>
            <person name="Klenk H.P."/>
        </authorList>
    </citation>
    <scope>NUCLEOTIDE SEQUENCE [LARGE SCALE GENOMIC DNA]</scope>
    <source>
        <strain evidence="10">DSM 16094</strain>
    </source>
</reference>
<dbReference type="Gene3D" id="2.40.440.10">
    <property type="entry name" value="L,D-transpeptidase catalytic domain-like"/>
    <property type="match status" value="1"/>
</dbReference>
<keyword evidence="5 7" id="KW-0573">Peptidoglycan synthesis</keyword>
<dbReference type="InterPro" id="IPR005490">
    <property type="entry name" value="LD_TPept_cat_dom"/>
</dbReference>
<dbReference type="PANTHER" id="PTHR41533">
    <property type="entry name" value="L,D-TRANSPEPTIDASE HI_1667-RELATED"/>
    <property type="match status" value="1"/>
</dbReference>
<dbReference type="GO" id="GO:0071555">
    <property type="term" value="P:cell wall organization"/>
    <property type="evidence" value="ECO:0007669"/>
    <property type="project" value="UniProtKB-UniRule"/>
</dbReference>
<gene>
    <name evidence="9" type="ORF">Salmuc_01760</name>
</gene>
<dbReference type="eggNOG" id="COG2989">
    <property type="taxonomic scope" value="Bacteria"/>
</dbReference>
<dbReference type="Pfam" id="PF03734">
    <property type="entry name" value="YkuD"/>
    <property type="match status" value="1"/>
</dbReference>
<dbReference type="AlphaFoldDB" id="S9S196"/>
<accession>S9S196</accession>
<dbReference type="GO" id="GO:0008360">
    <property type="term" value="P:regulation of cell shape"/>
    <property type="evidence" value="ECO:0007669"/>
    <property type="project" value="UniProtKB-UniRule"/>
</dbReference>
<evidence type="ECO:0000256" key="4">
    <source>
        <dbReference type="ARBA" id="ARBA00022960"/>
    </source>
</evidence>
<protein>
    <recommendedName>
        <fullName evidence="8">L,D-TPase catalytic domain-containing protein</fullName>
    </recommendedName>
</protein>
<dbReference type="PROSITE" id="PS52029">
    <property type="entry name" value="LD_TPASE"/>
    <property type="match status" value="1"/>
</dbReference>
<dbReference type="GO" id="GO:0016740">
    <property type="term" value="F:transferase activity"/>
    <property type="evidence" value="ECO:0007669"/>
    <property type="project" value="UniProtKB-KW"/>
</dbReference>
<dbReference type="InterPro" id="IPR052905">
    <property type="entry name" value="LD-transpeptidase_YkuD-like"/>
</dbReference>
<comment type="similarity">
    <text evidence="2">Belongs to the YkuD family.</text>
</comment>
<evidence type="ECO:0000259" key="8">
    <source>
        <dbReference type="PROSITE" id="PS52029"/>
    </source>
</evidence>